<organism evidence="1 2">
    <name type="scientific">Smallanthus sonchifolius</name>
    <dbReference type="NCBI Taxonomy" id="185202"/>
    <lineage>
        <taxon>Eukaryota</taxon>
        <taxon>Viridiplantae</taxon>
        <taxon>Streptophyta</taxon>
        <taxon>Embryophyta</taxon>
        <taxon>Tracheophyta</taxon>
        <taxon>Spermatophyta</taxon>
        <taxon>Magnoliopsida</taxon>
        <taxon>eudicotyledons</taxon>
        <taxon>Gunneridae</taxon>
        <taxon>Pentapetalae</taxon>
        <taxon>asterids</taxon>
        <taxon>campanulids</taxon>
        <taxon>Asterales</taxon>
        <taxon>Asteraceae</taxon>
        <taxon>Asteroideae</taxon>
        <taxon>Heliantheae alliance</taxon>
        <taxon>Millerieae</taxon>
        <taxon>Smallanthus</taxon>
    </lineage>
</organism>
<protein>
    <submittedName>
        <fullName evidence="1">Uncharacterized protein</fullName>
    </submittedName>
</protein>
<dbReference type="Proteomes" id="UP001056120">
    <property type="component" value="Linkage Group LG09"/>
</dbReference>
<reference evidence="2" key="1">
    <citation type="journal article" date="2022" name="Mol. Ecol. Resour.">
        <title>The genomes of chicory, endive, great burdock and yacon provide insights into Asteraceae palaeo-polyploidization history and plant inulin production.</title>
        <authorList>
            <person name="Fan W."/>
            <person name="Wang S."/>
            <person name="Wang H."/>
            <person name="Wang A."/>
            <person name="Jiang F."/>
            <person name="Liu H."/>
            <person name="Zhao H."/>
            <person name="Xu D."/>
            <person name="Zhang Y."/>
        </authorList>
    </citation>
    <scope>NUCLEOTIDE SEQUENCE [LARGE SCALE GENOMIC DNA]</scope>
    <source>
        <strain evidence="2">cv. Yunnan</strain>
    </source>
</reference>
<proteinExistence type="predicted"/>
<accession>A0ACB9I9U5</accession>
<gene>
    <name evidence="1" type="ORF">L1987_25824</name>
</gene>
<sequence>MWKPILTILLIFTLAITPTRSNTHFIHKSCNTTLYPELCYLYLSRFTTRIGTSPRLLAQTALAATLSTTRSTSRKLVTYSRTHKMTKREIGAMKDCLEEIGDSAYELHKSMVEMGRVRSGPDFLFNMNSIETWVSAALTDDDTCTDGFSDRSMNGEVKTVVRKHVVTISHLASIALAFVNNYAKG</sequence>
<name>A0ACB9I9U5_9ASTR</name>
<comment type="caution">
    <text evidence="1">The sequence shown here is derived from an EMBL/GenBank/DDBJ whole genome shotgun (WGS) entry which is preliminary data.</text>
</comment>
<evidence type="ECO:0000313" key="1">
    <source>
        <dbReference type="EMBL" id="KAI3804348.1"/>
    </source>
</evidence>
<keyword evidence="2" id="KW-1185">Reference proteome</keyword>
<evidence type="ECO:0000313" key="2">
    <source>
        <dbReference type="Proteomes" id="UP001056120"/>
    </source>
</evidence>
<reference evidence="1 2" key="2">
    <citation type="journal article" date="2022" name="Mol. Ecol. Resour.">
        <title>The genomes of chicory, endive, great burdock and yacon provide insights into Asteraceae paleo-polyploidization history and plant inulin production.</title>
        <authorList>
            <person name="Fan W."/>
            <person name="Wang S."/>
            <person name="Wang H."/>
            <person name="Wang A."/>
            <person name="Jiang F."/>
            <person name="Liu H."/>
            <person name="Zhao H."/>
            <person name="Xu D."/>
            <person name="Zhang Y."/>
        </authorList>
    </citation>
    <scope>NUCLEOTIDE SEQUENCE [LARGE SCALE GENOMIC DNA]</scope>
    <source>
        <strain evidence="2">cv. Yunnan</strain>
        <tissue evidence="1">Leaves</tissue>
    </source>
</reference>
<dbReference type="EMBL" id="CM042026">
    <property type="protein sequence ID" value="KAI3804348.1"/>
    <property type="molecule type" value="Genomic_DNA"/>
</dbReference>